<dbReference type="AlphaFoldDB" id="A0A9P3Q6F5"/>
<evidence type="ECO:0000259" key="5">
    <source>
        <dbReference type="PROSITE" id="PS50977"/>
    </source>
</evidence>
<dbReference type="SUPFAM" id="SSF46689">
    <property type="entry name" value="Homeodomain-like"/>
    <property type="match status" value="2"/>
</dbReference>
<name>A0A9P3Q6F5_9MYCO</name>
<sequence length="421" mass="47166">MSTSPALGTERRRRPRDRKEQIARVSAEAFSELGYHGVSMELIAARVGVTAASLYRHYARKYDLFREAVLALGEQLVECTAFLDDEYGDRDDPEEIWDHVVAQLISTTLRNRSSGGLYRWEGRYLKPEDQEVLNQQIKLVNRRLQRPLSRLRPQLKSRQRWTLSSAVLSVIGSITDHRAQLPDEQTHSTLTRIARAVRDADLPDDEPGGDGAAKPSVALAAGEYEQILHAAIMLFNERGYRETGMDDIAAAAHLPTTSLYRFFSGKGAILAAIYRRAADRVSSDLSEILGSTDNPTDAVTELIAAYVRRSFARPELAYVYYAERSNVPPEERTALRSIQHATVEAWVHQVHLATPEIPTEEARFAVHAAFSLVVDLGRLMQYENTEISRAVVCHLLHTTLLGQAPKAATAARRGRARQSRR</sequence>
<dbReference type="EMBL" id="BRZI01000007">
    <property type="protein sequence ID" value="GLD29708.1"/>
    <property type="molecule type" value="Genomic_DNA"/>
</dbReference>
<dbReference type="PANTHER" id="PTHR30055:SF234">
    <property type="entry name" value="HTH-TYPE TRANSCRIPTIONAL REGULATOR BETI"/>
    <property type="match status" value="1"/>
</dbReference>
<gene>
    <name evidence="7" type="ORF">Mkiyose1413_15910</name>
    <name evidence="6" type="ORF">SRL2020028_43710</name>
</gene>
<dbReference type="GO" id="GO:0003700">
    <property type="term" value="F:DNA-binding transcription factor activity"/>
    <property type="evidence" value="ECO:0007669"/>
    <property type="project" value="TreeGrafter"/>
</dbReference>
<dbReference type="RefSeq" id="WP_236980963.1">
    <property type="nucleotide sequence ID" value="NZ_BRXE01000073.1"/>
</dbReference>
<dbReference type="InterPro" id="IPR001647">
    <property type="entry name" value="HTH_TetR"/>
</dbReference>
<evidence type="ECO:0000313" key="7">
    <source>
        <dbReference type="EMBL" id="GLD29708.1"/>
    </source>
</evidence>
<evidence type="ECO:0000256" key="2">
    <source>
        <dbReference type="ARBA" id="ARBA00023125"/>
    </source>
</evidence>
<dbReference type="GO" id="GO:0000976">
    <property type="term" value="F:transcription cis-regulatory region binding"/>
    <property type="evidence" value="ECO:0007669"/>
    <property type="project" value="TreeGrafter"/>
</dbReference>
<reference evidence="7" key="1">
    <citation type="submission" date="2022-08" db="EMBL/GenBank/DDBJ databases">
        <title>Mycobacterium kiyosense sp. nov., scotochromogenic slow-glowing species isolated from respiratory specimens.</title>
        <authorList>
            <person name="Fukano H."/>
            <person name="Kazumi Y."/>
            <person name="Sakagami N."/>
            <person name="Ato M."/>
            <person name="Mitarai S."/>
            <person name="Hoshino Y."/>
        </authorList>
    </citation>
    <scope>NUCLEOTIDE SEQUENCE</scope>
    <source>
        <strain evidence="7">1413</strain>
        <strain evidence="6">SRL2020-028</strain>
    </source>
</reference>
<keyword evidence="3" id="KW-0804">Transcription</keyword>
<dbReference type="PANTHER" id="PTHR30055">
    <property type="entry name" value="HTH-TYPE TRANSCRIPTIONAL REGULATOR RUTR"/>
    <property type="match status" value="1"/>
</dbReference>
<organism evidence="7 8">
    <name type="scientific">Mycobacterium kiyosense</name>
    <dbReference type="NCBI Taxonomy" id="2871094"/>
    <lineage>
        <taxon>Bacteria</taxon>
        <taxon>Bacillati</taxon>
        <taxon>Actinomycetota</taxon>
        <taxon>Actinomycetes</taxon>
        <taxon>Mycobacteriales</taxon>
        <taxon>Mycobacteriaceae</taxon>
        <taxon>Mycobacterium</taxon>
    </lineage>
</organism>
<dbReference type="Gene3D" id="1.10.10.60">
    <property type="entry name" value="Homeodomain-like"/>
    <property type="match status" value="2"/>
</dbReference>
<keyword evidence="1" id="KW-0805">Transcription regulation</keyword>
<dbReference type="EMBL" id="BRXE01000073">
    <property type="protein sequence ID" value="GLB85115.1"/>
    <property type="molecule type" value="Genomic_DNA"/>
</dbReference>
<accession>A0A9P3Q6F5</accession>
<proteinExistence type="predicted"/>
<protein>
    <submittedName>
        <fullName evidence="7">TetR family transcriptional regulator</fullName>
    </submittedName>
</protein>
<dbReference type="InterPro" id="IPR009057">
    <property type="entry name" value="Homeodomain-like_sf"/>
</dbReference>
<dbReference type="InterPro" id="IPR050109">
    <property type="entry name" value="HTH-type_TetR-like_transc_reg"/>
</dbReference>
<dbReference type="PROSITE" id="PS50977">
    <property type="entry name" value="HTH_TETR_2"/>
    <property type="match status" value="2"/>
</dbReference>
<comment type="caution">
    <text evidence="7">The sequence shown here is derived from an EMBL/GenBank/DDBJ whole genome shotgun (WGS) entry which is preliminary data.</text>
</comment>
<dbReference type="Proteomes" id="UP001165663">
    <property type="component" value="Unassembled WGS sequence"/>
</dbReference>
<feature type="domain" description="HTH tetR-type" evidence="5">
    <location>
        <begin position="221"/>
        <end position="281"/>
    </location>
</feature>
<feature type="DNA-binding region" description="H-T-H motif" evidence="4">
    <location>
        <begin position="39"/>
        <end position="58"/>
    </location>
</feature>
<dbReference type="PRINTS" id="PR00455">
    <property type="entry name" value="HTHTETR"/>
</dbReference>
<evidence type="ECO:0000313" key="8">
    <source>
        <dbReference type="Proteomes" id="UP001064782"/>
    </source>
</evidence>
<evidence type="ECO:0000256" key="3">
    <source>
        <dbReference type="ARBA" id="ARBA00023163"/>
    </source>
</evidence>
<evidence type="ECO:0000313" key="6">
    <source>
        <dbReference type="EMBL" id="GLB85115.1"/>
    </source>
</evidence>
<evidence type="ECO:0000256" key="1">
    <source>
        <dbReference type="ARBA" id="ARBA00023015"/>
    </source>
</evidence>
<evidence type="ECO:0000256" key="4">
    <source>
        <dbReference type="PROSITE-ProRule" id="PRU00335"/>
    </source>
</evidence>
<dbReference type="Proteomes" id="UP001064782">
    <property type="component" value="Unassembled WGS sequence"/>
</dbReference>
<dbReference type="GeneID" id="83629641"/>
<keyword evidence="8" id="KW-1185">Reference proteome</keyword>
<keyword evidence="2 4" id="KW-0238">DNA-binding</keyword>
<dbReference type="Pfam" id="PF00440">
    <property type="entry name" value="TetR_N"/>
    <property type="match status" value="2"/>
</dbReference>
<feature type="domain" description="HTH tetR-type" evidence="5">
    <location>
        <begin position="16"/>
        <end position="76"/>
    </location>
</feature>
<dbReference type="Gene3D" id="1.10.357.10">
    <property type="entry name" value="Tetracycline Repressor, domain 2"/>
    <property type="match status" value="2"/>
</dbReference>
<feature type="DNA-binding region" description="H-T-H motif" evidence="4">
    <location>
        <begin position="244"/>
        <end position="263"/>
    </location>
</feature>